<dbReference type="AlphaFoldDB" id="A0AA38P970"/>
<evidence type="ECO:0000256" key="1">
    <source>
        <dbReference type="SAM" id="MobiDB-lite"/>
    </source>
</evidence>
<keyword evidence="4" id="KW-1185">Reference proteome</keyword>
<comment type="caution">
    <text evidence="3">The sequence shown here is derived from an EMBL/GenBank/DDBJ whole genome shotgun (WGS) entry which is preliminary data.</text>
</comment>
<sequence length="240" mass="27157">MSSFFRLVCILLCVAPTLTGSSLSPRVCVNDVQSKASGLSDSSHLCSRDIGSGSVLLTTRGSDRFGQKELKPRAPGEHREDSVAITITIENAEVSEQSLDKLSSKDYKVIMKSNIKSMVRKAFSKWGDRRTLKFNRWVNFPSRSRPSRCSFKLDKRMNGVDLRGMLELSYEDETFMIGGFLQAQPNNVVRYDNTMTWSNNDVCVRSLYAFWPHNVFLKKDNTQPKKEPLPTIPEHAENPN</sequence>
<feature type="region of interest" description="Disordered" evidence="1">
    <location>
        <begin position="221"/>
        <end position="240"/>
    </location>
</feature>
<keyword evidence="2" id="KW-0732">Signal</keyword>
<dbReference type="Proteomes" id="UP001163846">
    <property type="component" value="Unassembled WGS sequence"/>
</dbReference>
<accession>A0AA38P970</accession>
<feature type="signal peptide" evidence="2">
    <location>
        <begin position="1"/>
        <end position="19"/>
    </location>
</feature>
<evidence type="ECO:0000256" key="2">
    <source>
        <dbReference type="SAM" id="SignalP"/>
    </source>
</evidence>
<evidence type="ECO:0000313" key="4">
    <source>
        <dbReference type="Proteomes" id="UP001163846"/>
    </source>
</evidence>
<organism evidence="3 4">
    <name type="scientific">Lentinula raphanica</name>
    <dbReference type="NCBI Taxonomy" id="153919"/>
    <lineage>
        <taxon>Eukaryota</taxon>
        <taxon>Fungi</taxon>
        <taxon>Dikarya</taxon>
        <taxon>Basidiomycota</taxon>
        <taxon>Agaricomycotina</taxon>
        <taxon>Agaricomycetes</taxon>
        <taxon>Agaricomycetidae</taxon>
        <taxon>Agaricales</taxon>
        <taxon>Marasmiineae</taxon>
        <taxon>Omphalotaceae</taxon>
        <taxon>Lentinula</taxon>
    </lineage>
</organism>
<name>A0AA38P970_9AGAR</name>
<protein>
    <submittedName>
        <fullName evidence="3">Uncharacterized protein</fullName>
    </submittedName>
</protein>
<feature type="chain" id="PRO_5041384141" evidence="2">
    <location>
        <begin position="20"/>
        <end position="240"/>
    </location>
</feature>
<evidence type="ECO:0000313" key="3">
    <source>
        <dbReference type="EMBL" id="KAJ3838642.1"/>
    </source>
</evidence>
<proteinExistence type="predicted"/>
<dbReference type="EMBL" id="MU806171">
    <property type="protein sequence ID" value="KAJ3838642.1"/>
    <property type="molecule type" value="Genomic_DNA"/>
</dbReference>
<reference evidence="3" key="1">
    <citation type="submission" date="2022-08" db="EMBL/GenBank/DDBJ databases">
        <authorList>
            <consortium name="DOE Joint Genome Institute"/>
            <person name="Min B."/>
            <person name="Riley R."/>
            <person name="Sierra-Patev S."/>
            <person name="Naranjo-Ortiz M."/>
            <person name="Looney B."/>
            <person name="Konkel Z."/>
            <person name="Slot J.C."/>
            <person name="Sakamoto Y."/>
            <person name="Steenwyk J.L."/>
            <person name="Rokas A."/>
            <person name="Carro J."/>
            <person name="Camarero S."/>
            <person name="Ferreira P."/>
            <person name="Molpeceres G."/>
            <person name="Ruiz-Duenas F.J."/>
            <person name="Serrano A."/>
            <person name="Henrissat B."/>
            <person name="Drula E."/>
            <person name="Hughes K.W."/>
            <person name="Mata J.L."/>
            <person name="Ishikawa N.K."/>
            <person name="Vargas-Isla R."/>
            <person name="Ushijima S."/>
            <person name="Smith C.A."/>
            <person name="Ahrendt S."/>
            <person name="Andreopoulos W."/>
            <person name="He G."/>
            <person name="Labutti K."/>
            <person name="Lipzen A."/>
            <person name="Ng V."/>
            <person name="Sandor L."/>
            <person name="Barry K."/>
            <person name="Martinez A.T."/>
            <person name="Xiao Y."/>
            <person name="Gibbons J.G."/>
            <person name="Terashima K."/>
            <person name="Hibbett D.S."/>
            <person name="Grigoriev I.V."/>
        </authorList>
    </citation>
    <scope>NUCLEOTIDE SEQUENCE</scope>
    <source>
        <strain evidence="3">TFB9207</strain>
    </source>
</reference>
<gene>
    <name evidence="3" type="ORF">F5878DRAFT_641809</name>
</gene>